<dbReference type="InterPro" id="IPR037291">
    <property type="entry name" value="DUF4139"/>
</dbReference>
<sequence>MADRAISPRLAVRAWRCTWRRAGVVLGCALPLLGWTTVSPAAVSPEIEALIESVDDQTMAIEQLTVAPAGAWVVRSLTVESLTQLEQSDSSRLRRAAPEAGGRLWIGGLPATLDGDSLRVAGAMVDGEAGVRLEREVIRETPAYQRLSNRLTEVQAEARALAVALEENTLRRRIARDQLAALSPTGEDLASLWRDNGPVDELMSRLTDERRALLDRQTSMDEDIDALRAALDELAGQAPGWRVGVALNQADLEPGAEALRLEYRVENAGWEPIYRARLDTTERQVDWRMTARVHQQTGEDWPAVPMTLVTSDQRRFYPVPEFSPLTIGFIDPDKGAPVRPMAQSTLMRADAAGLAEAGRVEDQTGFATRIAVNKPAAIPSGEGGVNLVVLEQPLDAEISLRIAPQSDRDAVVVGRFVPSIVNPLPAGRWEIHRDGQQQAGLSRPALQPDEPVELSFGVDPRLVVDYQAPPDERAGHGLIGKFHQIERRRQVTVTSRHQTDVPVVVLMRMPTPLDADIVVEALAETDTPAERQFDGQKGVWAYERKMAPDESWQIDFGYRVRWPEGKQISPF</sequence>
<accession>A0ABZ0YUA1</accession>
<dbReference type="Pfam" id="PF13598">
    <property type="entry name" value="DUF4139"/>
    <property type="match status" value="1"/>
</dbReference>
<dbReference type="InterPro" id="IPR025554">
    <property type="entry name" value="DUF4140"/>
</dbReference>
<evidence type="ECO:0000313" key="4">
    <source>
        <dbReference type="Proteomes" id="UP001327459"/>
    </source>
</evidence>
<dbReference type="PANTHER" id="PTHR31005">
    <property type="entry name" value="DUF4139 DOMAIN-CONTAINING PROTEIN"/>
    <property type="match status" value="1"/>
</dbReference>
<protein>
    <submittedName>
        <fullName evidence="3">Mucoidy inhibitor MuiA family protein</fullName>
    </submittedName>
</protein>
<gene>
    <name evidence="3" type="ORF">SR882_08235</name>
</gene>
<name>A0ABZ0YUA1_9GAMM</name>
<dbReference type="NCBIfam" id="TIGR02231">
    <property type="entry name" value="mucoidy inhibitor MuiA family protein"/>
    <property type="match status" value="1"/>
</dbReference>
<dbReference type="PANTHER" id="PTHR31005:SF8">
    <property type="entry name" value="DUF4139 DOMAIN-CONTAINING PROTEIN"/>
    <property type="match status" value="1"/>
</dbReference>
<evidence type="ECO:0000259" key="2">
    <source>
        <dbReference type="Pfam" id="PF13600"/>
    </source>
</evidence>
<dbReference type="EMBL" id="CP140153">
    <property type="protein sequence ID" value="WQH15747.1"/>
    <property type="molecule type" value="Genomic_DNA"/>
</dbReference>
<organism evidence="3 4">
    <name type="scientific">Guyparkeria halophila</name>
    <dbReference type="NCBI Taxonomy" id="47960"/>
    <lineage>
        <taxon>Bacteria</taxon>
        <taxon>Pseudomonadati</taxon>
        <taxon>Pseudomonadota</taxon>
        <taxon>Gammaproteobacteria</taxon>
        <taxon>Chromatiales</taxon>
        <taxon>Thioalkalibacteraceae</taxon>
        <taxon>Guyparkeria</taxon>
    </lineage>
</organism>
<feature type="domain" description="DUF4139" evidence="1">
    <location>
        <begin position="259"/>
        <end position="564"/>
    </location>
</feature>
<feature type="domain" description="DUF4140" evidence="2">
    <location>
        <begin position="65"/>
        <end position="182"/>
    </location>
</feature>
<dbReference type="Proteomes" id="UP001327459">
    <property type="component" value="Chromosome"/>
</dbReference>
<dbReference type="Pfam" id="PF13600">
    <property type="entry name" value="DUF4140"/>
    <property type="match status" value="1"/>
</dbReference>
<dbReference type="RefSeq" id="WP_322520772.1">
    <property type="nucleotide sequence ID" value="NZ_CP140153.1"/>
</dbReference>
<proteinExistence type="predicted"/>
<reference evidence="3 4" key="1">
    <citation type="submission" date="2023-11" db="EMBL/GenBank/DDBJ databases">
        <title>MicrobeMod: A computational toolkit for identifying prokaryotic methylation and restriction-modification with nanopore sequencing.</title>
        <authorList>
            <person name="Crits-Christoph A."/>
            <person name="Kang S.C."/>
            <person name="Lee H."/>
            <person name="Ostrov N."/>
        </authorList>
    </citation>
    <scope>NUCLEOTIDE SEQUENCE [LARGE SCALE GENOMIC DNA]</scope>
    <source>
        <strain evidence="3 4">ATCC 49870</strain>
    </source>
</reference>
<dbReference type="InterPro" id="IPR011935">
    <property type="entry name" value="CHP02231"/>
</dbReference>
<keyword evidence="4" id="KW-1185">Reference proteome</keyword>
<evidence type="ECO:0000313" key="3">
    <source>
        <dbReference type="EMBL" id="WQH15747.1"/>
    </source>
</evidence>
<evidence type="ECO:0000259" key="1">
    <source>
        <dbReference type="Pfam" id="PF13598"/>
    </source>
</evidence>